<feature type="domain" description="DUF6377" evidence="3">
    <location>
        <begin position="260"/>
        <end position="513"/>
    </location>
</feature>
<gene>
    <name evidence="4" type="ORF">F2Y13_10290</name>
</gene>
<protein>
    <recommendedName>
        <fullName evidence="3">DUF6377 domain-containing protein</fullName>
    </recommendedName>
</protein>
<dbReference type="EMBL" id="VVXK01000014">
    <property type="protein sequence ID" value="KAA2368403.1"/>
    <property type="molecule type" value="Genomic_DNA"/>
</dbReference>
<keyword evidence="1" id="KW-0812">Transmembrane</keyword>
<evidence type="ECO:0000259" key="3">
    <source>
        <dbReference type="Pfam" id="PF19904"/>
    </source>
</evidence>
<dbReference type="Proteomes" id="UP000323567">
    <property type="component" value="Unassembled WGS sequence"/>
</dbReference>
<accession>A0A5B3G457</accession>
<proteinExistence type="predicted"/>
<reference evidence="4 5" key="1">
    <citation type="journal article" date="2019" name="Nat. Med.">
        <title>A library of human gut bacterial isolates paired with longitudinal multiomics data enables mechanistic microbiome research.</title>
        <authorList>
            <person name="Poyet M."/>
            <person name="Groussin M."/>
            <person name="Gibbons S.M."/>
            <person name="Avila-Pacheco J."/>
            <person name="Jiang X."/>
            <person name="Kearney S.M."/>
            <person name="Perrotta A.R."/>
            <person name="Berdy B."/>
            <person name="Zhao S."/>
            <person name="Lieberman T.D."/>
            <person name="Swanson P.K."/>
            <person name="Smith M."/>
            <person name="Roesemann S."/>
            <person name="Alexander J.E."/>
            <person name="Rich S.A."/>
            <person name="Livny J."/>
            <person name="Vlamakis H."/>
            <person name="Clish C."/>
            <person name="Bullock K."/>
            <person name="Deik A."/>
            <person name="Scott J."/>
            <person name="Pierce K.A."/>
            <person name="Xavier R.J."/>
            <person name="Alm E.J."/>
        </authorList>
    </citation>
    <scope>NUCLEOTIDE SEQUENCE [LARGE SCALE GENOMIC DNA]</scope>
    <source>
        <strain evidence="4 5">BIOML-A2</strain>
    </source>
</reference>
<dbReference type="AlphaFoldDB" id="A0A5B3G457"/>
<keyword evidence="1" id="KW-1133">Transmembrane helix</keyword>
<feature type="chain" id="PRO_5023077720" description="DUF6377 domain-containing protein" evidence="2">
    <location>
        <begin position="22"/>
        <end position="561"/>
    </location>
</feature>
<sequence>MKKLPLLFAAFLVVSASGLRAGEPSDIHTLLRRLDGLLDRREEFLLRHEARLDSLKSLLRGDTLGFGARYAVTAEIAERYFAYQSDSTIAYLRRNVALAERAGNADLTIRAKSVMAMCYSMNGRFLEADRVLAGATDTLHMSRATQAAYYAAQHRQNRECRSQSEPGAERDRFRACEEYYARRALETTGDISKRFYFAYLVAVDEGDYDRAAAACDSALACAPPASHDYARAAFYRSETERFRGDEAARFEWLVHAAMADVQGAVRDYGALGGVAEELLRRGDAARAMRCIRVAINDTQAYNSPIRSWRDMAILPQIEQAYSERNARLRAMYVALILLAFLFALSAIGGVLFVLRQNRRLNAVQQTLRESNGKLAELAASLRETNADLSRQNIRIADANRIKEVYIGGFLKTISEYIYKLADTYRHVGRMLRDGRSDELRREYAGTDVRSDELKEFYHNFDTTFLGLFPSFIGEFNRLLADDARIGVRRPGSLTTELRIFALVRLGITDTATIVALLHCSVNTVYSYRSRMRLRSLVPERDFEQRVQSIGLWDDAAELSGT</sequence>
<dbReference type="InterPro" id="IPR045957">
    <property type="entry name" value="DUF6377"/>
</dbReference>
<evidence type="ECO:0000313" key="5">
    <source>
        <dbReference type="Proteomes" id="UP000323567"/>
    </source>
</evidence>
<evidence type="ECO:0000256" key="1">
    <source>
        <dbReference type="SAM" id="Phobius"/>
    </source>
</evidence>
<comment type="caution">
    <text evidence="4">The sequence shown here is derived from an EMBL/GenBank/DDBJ whole genome shotgun (WGS) entry which is preliminary data.</text>
</comment>
<feature type="signal peptide" evidence="2">
    <location>
        <begin position="1"/>
        <end position="21"/>
    </location>
</feature>
<feature type="transmembrane region" description="Helical" evidence="1">
    <location>
        <begin position="330"/>
        <end position="354"/>
    </location>
</feature>
<evidence type="ECO:0000256" key="2">
    <source>
        <dbReference type="SAM" id="SignalP"/>
    </source>
</evidence>
<dbReference type="Pfam" id="PF19904">
    <property type="entry name" value="DUF6377"/>
    <property type="match status" value="1"/>
</dbReference>
<organism evidence="4 5">
    <name type="scientific">Alistipes shahii</name>
    <dbReference type="NCBI Taxonomy" id="328814"/>
    <lineage>
        <taxon>Bacteria</taxon>
        <taxon>Pseudomonadati</taxon>
        <taxon>Bacteroidota</taxon>
        <taxon>Bacteroidia</taxon>
        <taxon>Bacteroidales</taxon>
        <taxon>Rikenellaceae</taxon>
        <taxon>Alistipes</taxon>
    </lineage>
</organism>
<evidence type="ECO:0000313" key="4">
    <source>
        <dbReference type="EMBL" id="KAA2368403.1"/>
    </source>
</evidence>
<keyword evidence="1" id="KW-0472">Membrane</keyword>
<dbReference type="RefSeq" id="WP_149887532.1">
    <property type="nucleotide sequence ID" value="NZ_VVXK01000014.1"/>
</dbReference>
<keyword evidence="2" id="KW-0732">Signal</keyword>
<name>A0A5B3G457_9BACT</name>